<organism evidence="1">
    <name type="scientific">mine drainage metagenome</name>
    <dbReference type="NCBI Taxonomy" id="410659"/>
    <lineage>
        <taxon>unclassified sequences</taxon>
        <taxon>metagenomes</taxon>
        <taxon>ecological metagenomes</taxon>
    </lineage>
</organism>
<keyword evidence="1" id="KW-0449">Lipoprotein</keyword>
<sequence>WGRAILKDLKRDLDRGHGKLIAIQRYTPNRRSYSSDLEHFLRIRGSIIRGQALAGTLGMRLTFTPAPRSDLDFILLIANTLGAREIMPELRYFGVTSVPVYGLSRDDVPGTIHEDLDGLRVPETP</sequence>
<dbReference type="AlphaFoldDB" id="T1D559"/>
<dbReference type="InterPro" id="IPR007443">
    <property type="entry name" value="LpoA"/>
</dbReference>
<reference evidence="1" key="1">
    <citation type="submission" date="2013-08" db="EMBL/GenBank/DDBJ databases">
        <authorList>
            <person name="Mendez C."/>
            <person name="Richter M."/>
            <person name="Ferrer M."/>
            <person name="Sanchez J."/>
        </authorList>
    </citation>
    <scope>NUCLEOTIDE SEQUENCE</scope>
</reference>
<gene>
    <name evidence="1" type="ORF">B1A_03304</name>
</gene>
<name>T1D559_9ZZZZ</name>
<evidence type="ECO:0000313" key="1">
    <source>
        <dbReference type="EMBL" id="EQD76619.1"/>
    </source>
</evidence>
<accession>T1D559</accession>
<feature type="non-terminal residue" evidence="1">
    <location>
        <position position="1"/>
    </location>
</feature>
<dbReference type="Gene3D" id="3.40.50.2300">
    <property type="match status" value="1"/>
</dbReference>
<reference evidence="1" key="2">
    <citation type="journal article" date="2014" name="ISME J.">
        <title>Microbial stratification in low pH oxic and suboxic macroscopic growths along an acid mine drainage.</title>
        <authorList>
            <person name="Mendez-Garcia C."/>
            <person name="Mesa V."/>
            <person name="Sprenger R.R."/>
            <person name="Richter M."/>
            <person name="Diez M.S."/>
            <person name="Solano J."/>
            <person name="Bargiela R."/>
            <person name="Golyshina O.V."/>
            <person name="Manteca A."/>
            <person name="Ramos J.L."/>
            <person name="Gallego J.R."/>
            <person name="Llorente I."/>
            <person name="Martins Dos Santos V.A."/>
            <person name="Jensen O.N."/>
            <person name="Pelaez A.I."/>
            <person name="Sanchez J."/>
            <person name="Ferrer M."/>
        </authorList>
    </citation>
    <scope>NUCLEOTIDE SEQUENCE</scope>
</reference>
<dbReference type="EMBL" id="AUZX01002431">
    <property type="protein sequence ID" value="EQD76619.1"/>
    <property type="molecule type" value="Genomic_DNA"/>
</dbReference>
<dbReference type="InterPro" id="IPR028082">
    <property type="entry name" value="Peripla_BP_I"/>
</dbReference>
<proteinExistence type="predicted"/>
<dbReference type="SUPFAM" id="SSF53822">
    <property type="entry name" value="Periplasmic binding protein-like I"/>
    <property type="match status" value="1"/>
</dbReference>
<protein>
    <submittedName>
        <fullName evidence="1">LppC family lipoprotein</fullName>
    </submittedName>
</protein>
<comment type="caution">
    <text evidence="1">The sequence shown here is derived from an EMBL/GenBank/DDBJ whole genome shotgun (WGS) entry which is preliminary data.</text>
</comment>
<feature type="non-terminal residue" evidence="1">
    <location>
        <position position="125"/>
    </location>
</feature>
<dbReference type="Pfam" id="PF04348">
    <property type="entry name" value="LppC"/>
    <property type="match status" value="1"/>
</dbReference>